<evidence type="ECO:0000256" key="1">
    <source>
        <dbReference type="ARBA" id="ARBA00001798"/>
    </source>
</evidence>
<keyword evidence="6" id="KW-0863">Zinc-finger</keyword>
<dbReference type="Proteomes" id="UP000572268">
    <property type="component" value="Unassembled WGS sequence"/>
</dbReference>
<dbReference type="PANTHER" id="PTHR11685">
    <property type="entry name" value="RBR FAMILY RING FINGER AND IBR DOMAIN-CONTAINING"/>
    <property type="match status" value="1"/>
</dbReference>
<feature type="region of interest" description="Disordered" evidence="9">
    <location>
        <begin position="39"/>
        <end position="78"/>
    </location>
</feature>
<evidence type="ECO:0000256" key="6">
    <source>
        <dbReference type="ARBA" id="ARBA00022771"/>
    </source>
</evidence>
<name>A0A7J6LF06_PEROL</name>
<keyword evidence="5" id="KW-0677">Repeat</keyword>
<feature type="compositionally biased region" description="Basic and acidic residues" evidence="9">
    <location>
        <begin position="608"/>
        <end position="620"/>
    </location>
</feature>
<evidence type="ECO:0000256" key="2">
    <source>
        <dbReference type="ARBA" id="ARBA00012251"/>
    </source>
</evidence>
<gene>
    <name evidence="11" type="ORF">FOL46_007279</name>
</gene>
<evidence type="ECO:0000256" key="8">
    <source>
        <dbReference type="ARBA" id="ARBA00022833"/>
    </source>
</evidence>
<feature type="compositionally biased region" description="Low complexity" evidence="9">
    <location>
        <begin position="47"/>
        <end position="59"/>
    </location>
</feature>
<dbReference type="AlphaFoldDB" id="A0A7J6LF06"/>
<dbReference type="InterPro" id="IPR044066">
    <property type="entry name" value="TRIAD_supradom"/>
</dbReference>
<evidence type="ECO:0000256" key="3">
    <source>
        <dbReference type="ARBA" id="ARBA00022679"/>
    </source>
</evidence>
<accession>A0A7J6LF06</accession>
<evidence type="ECO:0000313" key="12">
    <source>
        <dbReference type="Proteomes" id="UP000572268"/>
    </source>
</evidence>
<dbReference type="Pfam" id="PF01485">
    <property type="entry name" value="IBR"/>
    <property type="match status" value="1"/>
</dbReference>
<reference evidence="11 12" key="1">
    <citation type="submission" date="2020-04" db="EMBL/GenBank/DDBJ databases">
        <title>Perkinsus olseni comparative genomics.</title>
        <authorList>
            <person name="Bogema D.R."/>
        </authorList>
    </citation>
    <scope>NUCLEOTIDE SEQUENCE [LARGE SCALE GENOMIC DNA]</scope>
    <source>
        <strain evidence="11">ATCC PRA-31</strain>
    </source>
</reference>
<dbReference type="InterPro" id="IPR002867">
    <property type="entry name" value="IBR_dom"/>
</dbReference>
<feature type="region of interest" description="Disordered" evidence="9">
    <location>
        <begin position="1"/>
        <end position="24"/>
    </location>
</feature>
<feature type="compositionally biased region" description="Acidic residues" evidence="9">
    <location>
        <begin position="15"/>
        <end position="24"/>
    </location>
</feature>
<keyword evidence="4" id="KW-0479">Metal-binding</keyword>
<dbReference type="SUPFAM" id="SSF57850">
    <property type="entry name" value="RING/U-box"/>
    <property type="match status" value="1"/>
</dbReference>
<evidence type="ECO:0000259" key="10">
    <source>
        <dbReference type="PROSITE" id="PS51873"/>
    </source>
</evidence>
<comment type="caution">
    <text evidence="11">The sequence shown here is derived from an EMBL/GenBank/DDBJ whole genome shotgun (WGS) entry which is preliminary data.</text>
</comment>
<evidence type="ECO:0000256" key="7">
    <source>
        <dbReference type="ARBA" id="ARBA00022786"/>
    </source>
</evidence>
<dbReference type="EMBL" id="JABANN010000505">
    <property type="protein sequence ID" value="KAF4657756.1"/>
    <property type="molecule type" value="Genomic_DNA"/>
</dbReference>
<evidence type="ECO:0000313" key="11">
    <source>
        <dbReference type="EMBL" id="KAF4657756.1"/>
    </source>
</evidence>
<feature type="region of interest" description="Disordered" evidence="9">
    <location>
        <begin position="608"/>
        <end position="656"/>
    </location>
</feature>
<sequence length="788" mass="87325">MNCDKSPSVRSVSAESEDDDDSAALDEFHYYDDGDVEIADFDDADCEAAAPPDIPAAEDMSFRMDEGSPNNGVQAGSGDISFGGGELEDVEALSAQIAEPMEVATPVDDAIATTPVKEASKNPASATPVTGMKVSLKGSAVKQPVATAENILSAKDDNSISARISCANFCVMAAADLVRISREKASRVTELLDVTLDDAFALMKEFKWEELALQEAWFSEAQGEDWVREKCGVFKSTAPTLDGSQVVTCKVCYCDEPLKVSTASALTYVCEVIGLDSISTQDCVLLDGCPIEHVVCRECFGQYVLTKLNDVGRGAPDARCVMHKLPKAMFLQFLKAPVDRLKFIRFYYDFFFVSANPSTLWCPNPLGGCGRAVLKFAHPRDVHRGGRRGSSIAVESDTVVCDCGYCWCFACQREAHEPAACRQVYDWEVKNCNESENVSWILANTKQCPRCARPIEKNQGCNHMRCSESGGGCGQEFCWLCLTPWAQHGQSTGGLYSCNIYERNTRDDTEEGRKQREGEKVRQKAKHALQKYMFHYERYINHDRAANLAREVIASGKLDDMRKILHDRDDIDVSELGFITSALQQVVECRRVLKWTYVYGYYLIKEDDGPGSDSERDLRRRMAPGVSSDPSNRRRSHGHAAGPAVTSSTTARRDAQDTAARRQLFEFLQKNLEEKTEALHELIEKDLEERFVRSPDDADVVPVAPNSGDPSSSSTIVCDTSMCDVQDSAASSGTDAAAAWPRRPNDEDIDTFKSKFSEFRSYVTNYHHVTEKFLHQILTDIKEESIAF</sequence>
<dbReference type="PROSITE" id="PS51873">
    <property type="entry name" value="TRIAD"/>
    <property type="match status" value="1"/>
</dbReference>
<dbReference type="SMART" id="SM00647">
    <property type="entry name" value="IBR"/>
    <property type="match status" value="2"/>
</dbReference>
<keyword evidence="8" id="KW-0862">Zinc</keyword>
<dbReference type="InterPro" id="IPR031127">
    <property type="entry name" value="E3_UB_ligase_RBR"/>
</dbReference>
<dbReference type="EC" id="2.3.2.31" evidence="2"/>
<dbReference type="CDD" id="cd22583">
    <property type="entry name" value="Rcat_RBR_ARI7-like"/>
    <property type="match status" value="1"/>
</dbReference>
<dbReference type="GO" id="GO:0061630">
    <property type="term" value="F:ubiquitin protein ligase activity"/>
    <property type="evidence" value="ECO:0007669"/>
    <property type="project" value="UniProtKB-EC"/>
</dbReference>
<dbReference type="GO" id="GO:0016567">
    <property type="term" value="P:protein ubiquitination"/>
    <property type="evidence" value="ECO:0007669"/>
    <property type="project" value="InterPro"/>
</dbReference>
<evidence type="ECO:0000256" key="5">
    <source>
        <dbReference type="ARBA" id="ARBA00022737"/>
    </source>
</evidence>
<comment type="catalytic activity">
    <reaction evidence="1">
        <text>[E2 ubiquitin-conjugating enzyme]-S-ubiquitinyl-L-cysteine + [acceptor protein]-L-lysine = [E2 ubiquitin-conjugating enzyme]-L-cysteine + [acceptor protein]-N(6)-ubiquitinyl-L-lysine.</text>
        <dbReference type="EC" id="2.3.2.31"/>
    </reaction>
</comment>
<dbReference type="GO" id="GO:0008270">
    <property type="term" value="F:zinc ion binding"/>
    <property type="evidence" value="ECO:0007669"/>
    <property type="project" value="UniProtKB-KW"/>
</dbReference>
<protein>
    <recommendedName>
        <fullName evidence="2">RBR-type E3 ubiquitin transferase</fullName>
        <ecNumber evidence="2">2.3.2.31</ecNumber>
    </recommendedName>
</protein>
<evidence type="ECO:0000256" key="9">
    <source>
        <dbReference type="SAM" id="MobiDB-lite"/>
    </source>
</evidence>
<evidence type="ECO:0000256" key="4">
    <source>
        <dbReference type="ARBA" id="ARBA00022723"/>
    </source>
</evidence>
<proteinExistence type="predicted"/>
<dbReference type="Pfam" id="PF22191">
    <property type="entry name" value="IBR_1"/>
    <property type="match status" value="1"/>
</dbReference>
<keyword evidence="3" id="KW-0808">Transferase</keyword>
<dbReference type="Gene3D" id="1.20.120.1750">
    <property type="match status" value="1"/>
</dbReference>
<keyword evidence="7" id="KW-0833">Ubl conjugation pathway</keyword>
<feature type="domain" description="RING-type" evidence="10">
    <location>
        <begin position="245"/>
        <end position="502"/>
    </location>
</feature>
<organism evidence="11 12">
    <name type="scientific">Perkinsus olseni</name>
    <name type="common">Perkinsus atlanticus</name>
    <dbReference type="NCBI Taxonomy" id="32597"/>
    <lineage>
        <taxon>Eukaryota</taxon>
        <taxon>Sar</taxon>
        <taxon>Alveolata</taxon>
        <taxon>Perkinsozoa</taxon>
        <taxon>Perkinsea</taxon>
        <taxon>Perkinsida</taxon>
        <taxon>Perkinsidae</taxon>
        <taxon>Perkinsus</taxon>
    </lineage>
</organism>